<evidence type="ECO:0000313" key="2">
    <source>
        <dbReference type="Proteomes" id="UP000436088"/>
    </source>
</evidence>
<proteinExistence type="predicted"/>
<sequence>MKSRPSDDYPIASGWKTLTKLRYAVLISLNDAVLSTLRISYKLPATLFSAAEADLTDEATIRAEFLTVAVLVSRGTGELLLTTLTVKGEETVAIEYMGKVSRGA</sequence>
<reference evidence="1" key="1">
    <citation type="submission" date="2019-09" db="EMBL/GenBank/DDBJ databases">
        <title>Draft genome information of white flower Hibiscus syriacus.</title>
        <authorList>
            <person name="Kim Y.-M."/>
        </authorList>
    </citation>
    <scope>NUCLEOTIDE SEQUENCE [LARGE SCALE GENOMIC DNA]</scope>
    <source>
        <strain evidence="1">YM2019G1</strain>
    </source>
</reference>
<comment type="caution">
    <text evidence="1">The sequence shown here is derived from an EMBL/GenBank/DDBJ whole genome shotgun (WGS) entry which is preliminary data.</text>
</comment>
<dbReference type="EMBL" id="VEPZ02000094">
    <property type="protein sequence ID" value="KAE8733490.1"/>
    <property type="molecule type" value="Genomic_DNA"/>
</dbReference>
<dbReference type="AlphaFoldDB" id="A0A6A3CVY2"/>
<protein>
    <submittedName>
        <fullName evidence="1">Uncharacterized protein</fullName>
    </submittedName>
</protein>
<name>A0A6A3CVY2_HIBSY</name>
<organism evidence="1 2">
    <name type="scientific">Hibiscus syriacus</name>
    <name type="common">Rose of Sharon</name>
    <dbReference type="NCBI Taxonomy" id="106335"/>
    <lineage>
        <taxon>Eukaryota</taxon>
        <taxon>Viridiplantae</taxon>
        <taxon>Streptophyta</taxon>
        <taxon>Embryophyta</taxon>
        <taxon>Tracheophyta</taxon>
        <taxon>Spermatophyta</taxon>
        <taxon>Magnoliopsida</taxon>
        <taxon>eudicotyledons</taxon>
        <taxon>Gunneridae</taxon>
        <taxon>Pentapetalae</taxon>
        <taxon>rosids</taxon>
        <taxon>malvids</taxon>
        <taxon>Malvales</taxon>
        <taxon>Malvaceae</taxon>
        <taxon>Malvoideae</taxon>
        <taxon>Hibiscus</taxon>
    </lineage>
</organism>
<gene>
    <name evidence="1" type="ORF">F3Y22_tig00001120pilonHSYRG00074</name>
</gene>
<evidence type="ECO:0000313" key="1">
    <source>
        <dbReference type="EMBL" id="KAE8733490.1"/>
    </source>
</evidence>
<dbReference type="Proteomes" id="UP000436088">
    <property type="component" value="Unassembled WGS sequence"/>
</dbReference>
<keyword evidence="2" id="KW-1185">Reference proteome</keyword>
<accession>A0A6A3CVY2</accession>